<dbReference type="SUPFAM" id="SSF53790">
    <property type="entry name" value="Tetrapyrrole methylase"/>
    <property type="match status" value="1"/>
</dbReference>
<dbReference type="SUPFAM" id="SSF53335">
    <property type="entry name" value="S-adenosyl-L-methionine-dependent methyltransferases"/>
    <property type="match status" value="1"/>
</dbReference>
<dbReference type="PANTHER" id="PTHR43182:SF1">
    <property type="entry name" value="COBALT-PRECORRIN-7 C(5)-METHYLTRANSFERASE"/>
    <property type="match status" value="1"/>
</dbReference>
<comment type="caution">
    <text evidence="7">The sequence shown here is derived from an EMBL/GenBank/DDBJ whole genome shotgun (WGS) entry which is preliminary data.</text>
</comment>
<keyword evidence="3" id="KW-0489">Methyltransferase</keyword>
<protein>
    <submittedName>
        <fullName evidence="7">Precorrin-6y C5,15-methyltransferase (Decarboxylating) subunit CbiE</fullName>
    </submittedName>
</protein>
<evidence type="ECO:0000256" key="1">
    <source>
        <dbReference type="ARBA" id="ARBA00004953"/>
    </source>
</evidence>
<dbReference type="GO" id="GO:0032259">
    <property type="term" value="P:methylation"/>
    <property type="evidence" value="ECO:0007669"/>
    <property type="project" value="UniProtKB-KW"/>
</dbReference>
<evidence type="ECO:0000256" key="2">
    <source>
        <dbReference type="ARBA" id="ARBA00022573"/>
    </source>
</evidence>
<dbReference type="InterPro" id="IPR050714">
    <property type="entry name" value="Cobalamin_biosynth_MTase"/>
</dbReference>
<comment type="pathway">
    <text evidence="1">Cofactor biosynthesis; adenosylcobalamin biosynthesis.</text>
</comment>
<dbReference type="InterPro" id="IPR012818">
    <property type="entry name" value="CbiE"/>
</dbReference>
<sequence>MRQEEYEPMRPVVYLIGIGMGGPDQLTGQAEDCLKRAQAVMGAERMLDSVSGFIEGRQVLAAYRPSDMVKWLSSFSWEEAALVLSGDTGFYSGAEAAGRAFAREGWDVEYIPGISSLSYFCARLGKSWQNVRALSRHGRELDLTANVRRYKSCFVILGEPGEAASLCRELVAAGLGNVTVWAGENFSYSNERITWDMTPAELIMEDEARPFGGLCCMLIENPQAQEELLYPDVWLEDGDFTRGQVPMTKDLVRRSILGMLRIGGGAVCYDIGAGTGSVAVEMGREIRRQCGEGRVYAVEKDGEALNLIEANGRKFHGDWPGFCIVEGEAPEALEELEPPTHAFIGGSAGRFREIVDWLVRANPQVRIAATAITLETAGEILACMRDYGFKEARMVQVSVAEAQPVGGIHMLRGNNPVFLAVMQGADSGLEDIEWQDL</sequence>
<dbReference type="InterPro" id="IPR029063">
    <property type="entry name" value="SAM-dependent_MTases_sf"/>
</dbReference>
<dbReference type="GO" id="GO:0009236">
    <property type="term" value="P:cobalamin biosynthetic process"/>
    <property type="evidence" value="ECO:0007669"/>
    <property type="project" value="UniProtKB-KW"/>
</dbReference>
<dbReference type="NCBIfam" id="TIGR02469">
    <property type="entry name" value="CbiT"/>
    <property type="match status" value="1"/>
</dbReference>
<organism evidence="7 8">
    <name type="scientific">Candidatus Enterocloster excrementipullorum</name>
    <dbReference type="NCBI Taxonomy" id="2838559"/>
    <lineage>
        <taxon>Bacteria</taxon>
        <taxon>Bacillati</taxon>
        <taxon>Bacillota</taxon>
        <taxon>Clostridia</taxon>
        <taxon>Lachnospirales</taxon>
        <taxon>Lachnospiraceae</taxon>
        <taxon>Enterocloster</taxon>
    </lineage>
</organism>
<dbReference type="Proteomes" id="UP000823910">
    <property type="component" value="Unassembled WGS sequence"/>
</dbReference>
<gene>
    <name evidence="7" type="primary">cbiE</name>
    <name evidence="7" type="ORF">H9704_12450</name>
</gene>
<dbReference type="PANTHER" id="PTHR43182">
    <property type="entry name" value="COBALT-PRECORRIN-6B C(15)-METHYLTRANSFERASE (DECARBOXYLATING)"/>
    <property type="match status" value="1"/>
</dbReference>
<evidence type="ECO:0000313" key="7">
    <source>
        <dbReference type="EMBL" id="HJC06939.1"/>
    </source>
</evidence>
<dbReference type="InterPro" id="IPR014777">
    <property type="entry name" value="4pyrrole_Mease_sub1"/>
</dbReference>
<dbReference type="NCBIfam" id="TIGR02467">
    <property type="entry name" value="CbiE"/>
    <property type="match status" value="1"/>
</dbReference>
<name>A0A9D2SIZ1_9FIRM</name>
<keyword evidence="5" id="KW-0949">S-adenosyl-L-methionine</keyword>
<dbReference type="Pfam" id="PF00590">
    <property type="entry name" value="TP_methylase"/>
    <property type="match status" value="1"/>
</dbReference>
<evidence type="ECO:0000313" key="8">
    <source>
        <dbReference type="Proteomes" id="UP000823910"/>
    </source>
</evidence>
<accession>A0A9D2SIZ1</accession>
<dbReference type="InterPro" id="IPR014008">
    <property type="entry name" value="Cbl_synth_MTase_CbiT"/>
</dbReference>
<proteinExistence type="predicted"/>
<keyword evidence="2" id="KW-0169">Cobalamin biosynthesis</keyword>
<evidence type="ECO:0000256" key="5">
    <source>
        <dbReference type="ARBA" id="ARBA00022691"/>
    </source>
</evidence>
<dbReference type="EMBL" id="DWWT01000065">
    <property type="protein sequence ID" value="HJC06939.1"/>
    <property type="molecule type" value="Genomic_DNA"/>
</dbReference>
<dbReference type="InterPro" id="IPR035996">
    <property type="entry name" value="4pyrrol_Methylase_sf"/>
</dbReference>
<dbReference type="Gene3D" id="3.40.1010.10">
    <property type="entry name" value="Cobalt-precorrin-4 Transmethylase, Domain 1"/>
    <property type="match status" value="1"/>
</dbReference>
<evidence type="ECO:0000259" key="6">
    <source>
        <dbReference type="Pfam" id="PF00590"/>
    </source>
</evidence>
<dbReference type="AlphaFoldDB" id="A0A9D2SIZ1"/>
<reference evidence="7" key="1">
    <citation type="journal article" date="2021" name="PeerJ">
        <title>Extensive microbial diversity within the chicken gut microbiome revealed by metagenomics and culture.</title>
        <authorList>
            <person name="Gilroy R."/>
            <person name="Ravi A."/>
            <person name="Getino M."/>
            <person name="Pursley I."/>
            <person name="Horton D.L."/>
            <person name="Alikhan N.F."/>
            <person name="Baker D."/>
            <person name="Gharbi K."/>
            <person name="Hall N."/>
            <person name="Watson M."/>
            <person name="Adriaenssens E.M."/>
            <person name="Foster-Nyarko E."/>
            <person name="Jarju S."/>
            <person name="Secka A."/>
            <person name="Antonio M."/>
            <person name="Oren A."/>
            <person name="Chaudhuri R.R."/>
            <person name="La Ragione R."/>
            <person name="Hildebrand F."/>
            <person name="Pallen M.J."/>
        </authorList>
    </citation>
    <scope>NUCLEOTIDE SEQUENCE</scope>
    <source>
        <strain evidence="7">CHK180-15479</strain>
    </source>
</reference>
<dbReference type="CDD" id="cd11644">
    <property type="entry name" value="Precorrin-6Y-MT"/>
    <property type="match status" value="1"/>
</dbReference>
<dbReference type="InterPro" id="IPR000878">
    <property type="entry name" value="4pyrrol_Mease"/>
</dbReference>
<dbReference type="Gene3D" id="3.40.50.150">
    <property type="entry name" value="Vaccinia Virus protein VP39"/>
    <property type="match status" value="1"/>
</dbReference>
<reference evidence="7" key="2">
    <citation type="submission" date="2021-04" db="EMBL/GenBank/DDBJ databases">
        <authorList>
            <person name="Gilroy R."/>
        </authorList>
    </citation>
    <scope>NUCLEOTIDE SEQUENCE</scope>
    <source>
        <strain evidence="7">CHK180-15479</strain>
    </source>
</reference>
<evidence type="ECO:0000256" key="3">
    <source>
        <dbReference type="ARBA" id="ARBA00022603"/>
    </source>
</evidence>
<dbReference type="GO" id="GO:0008276">
    <property type="term" value="F:protein methyltransferase activity"/>
    <property type="evidence" value="ECO:0007669"/>
    <property type="project" value="InterPro"/>
</dbReference>
<evidence type="ECO:0000256" key="4">
    <source>
        <dbReference type="ARBA" id="ARBA00022679"/>
    </source>
</evidence>
<keyword evidence="4" id="KW-0808">Transferase</keyword>
<feature type="domain" description="Tetrapyrrole methylase" evidence="6">
    <location>
        <begin position="13"/>
        <end position="194"/>
    </location>
</feature>